<accession>A0A549SU05</accession>
<comment type="subunit">
    <text evidence="8">Heterodimer of an alpha and a beta chain.</text>
</comment>
<dbReference type="PANTHER" id="PTHR33175">
    <property type="entry name" value="DNA-BINDING PROTEIN HU"/>
    <property type="match status" value="1"/>
</dbReference>
<dbReference type="Proteomes" id="UP000316781">
    <property type="component" value="Unassembled WGS sequence"/>
</dbReference>
<dbReference type="PRINTS" id="PR01727">
    <property type="entry name" value="DNABINDINGHU"/>
</dbReference>
<name>A0A549SU05_METSR</name>
<evidence type="ECO:0000256" key="8">
    <source>
        <dbReference type="HAMAP-Rule" id="MF_00380"/>
    </source>
</evidence>
<dbReference type="HAMAP" id="MF_00380">
    <property type="entry name" value="IHF_alpha"/>
    <property type="match status" value="1"/>
</dbReference>
<evidence type="ECO:0000313" key="12">
    <source>
        <dbReference type="Proteomes" id="UP000316781"/>
    </source>
</evidence>
<evidence type="ECO:0000256" key="5">
    <source>
        <dbReference type="ARBA" id="ARBA00023125"/>
    </source>
</evidence>
<feature type="compositionally biased region" description="Low complexity" evidence="10">
    <location>
        <begin position="24"/>
        <end position="38"/>
    </location>
</feature>
<keyword evidence="7 8" id="KW-0233">DNA recombination</keyword>
<comment type="function">
    <text evidence="8">This protein is one of the two subunits of integration host factor, a specific DNA-binding protein that functions in genetic recombination as well as in transcriptional and translational control.</text>
</comment>
<dbReference type="CDD" id="cd13835">
    <property type="entry name" value="IHF_A"/>
    <property type="match status" value="1"/>
</dbReference>
<dbReference type="EMBL" id="VJMF01000043">
    <property type="protein sequence ID" value="TRL33126.1"/>
    <property type="molecule type" value="Genomic_DNA"/>
</dbReference>
<evidence type="ECO:0000256" key="10">
    <source>
        <dbReference type="SAM" id="MobiDB-lite"/>
    </source>
</evidence>
<dbReference type="Pfam" id="PF00216">
    <property type="entry name" value="Bac_DNA_binding"/>
    <property type="match status" value="1"/>
</dbReference>
<evidence type="ECO:0000256" key="1">
    <source>
        <dbReference type="ARBA" id="ARBA00010529"/>
    </source>
</evidence>
<evidence type="ECO:0000256" key="7">
    <source>
        <dbReference type="ARBA" id="ARBA00023172"/>
    </source>
</evidence>
<dbReference type="InterPro" id="IPR010992">
    <property type="entry name" value="IHF-like_DNA-bd_dom_sf"/>
</dbReference>
<dbReference type="SMART" id="SM00411">
    <property type="entry name" value="BHL"/>
    <property type="match status" value="1"/>
</dbReference>
<dbReference type="SUPFAM" id="SSF47729">
    <property type="entry name" value="IHF-like DNA-binding proteins"/>
    <property type="match status" value="1"/>
</dbReference>
<evidence type="ECO:0000256" key="3">
    <source>
        <dbReference type="ARBA" id="ARBA00022845"/>
    </source>
</evidence>
<comment type="similarity">
    <text evidence="1 8 9">Belongs to the bacterial histone-like protein family.</text>
</comment>
<evidence type="ECO:0000256" key="6">
    <source>
        <dbReference type="ARBA" id="ARBA00023163"/>
    </source>
</evidence>
<dbReference type="AlphaFoldDB" id="A0A549SU05"/>
<sequence>MSQNVSEKAPPAVEDLSRDERAISTNSTSTNSTSTTSTAPAHHTVTRADLADAVHRRIGLSRAESGEFVEAVLSEIFNAIVSGDDVKLSSFGSFHIRSKGERVGRNPKTGASAPITARRVVMFKASNVLRARINGQRAIED</sequence>
<dbReference type="InterPro" id="IPR020816">
    <property type="entry name" value="Histone-like_DNA-bd_CS"/>
</dbReference>
<evidence type="ECO:0000256" key="2">
    <source>
        <dbReference type="ARBA" id="ARBA00018329"/>
    </source>
</evidence>
<dbReference type="InterPro" id="IPR000119">
    <property type="entry name" value="Hist_DNA-bd"/>
</dbReference>
<dbReference type="NCBIfam" id="NF001401">
    <property type="entry name" value="PRK00285.1"/>
    <property type="match status" value="1"/>
</dbReference>
<dbReference type="GO" id="GO:0006355">
    <property type="term" value="P:regulation of DNA-templated transcription"/>
    <property type="evidence" value="ECO:0007669"/>
    <property type="project" value="UniProtKB-UniRule"/>
</dbReference>
<organism evidence="11 12">
    <name type="scientific">Methylosinus sporium</name>
    <dbReference type="NCBI Taxonomy" id="428"/>
    <lineage>
        <taxon>Bacteria</taxon>
        <taxon>Pseudomonadati</taxon>
        <taxon>Pseudomonadota</taxon>
        <taxon>Alphaproteobacteria</taxon>
        <taxon>Hyphomicrobiales</taxon>
        <taxon>Methylocystaceae</taxon>
        <taxon>Methylosinus</taxon>
    </lineage>
</organism>
<dbReference type="PROSITE" id="PS00045">
    <property type="entry name" value="HISTONE_LIKE"/>
    <property type="match status" value="1"/>
</dbReference>
<feature type="region of interest" description="Disordered" evidence="10">
    <location>
        <begin position="1"/>
        <end position="47"/>
    </location>
</feature>
<dbReference type="GO" id="GO:0006310">
    <property type="term" value="P:DNA recombination"/>
    <property type="evidence" value="ECO:0007669"/>
    <property type="project" value="UniProtKB-UniRule"/>
</dbReference>
<dbReference type="Gene3D" id="4.10.520.10">
    <property type="entry name" value="IHF-like DNA-binding proteins"/>
    <property type="match status" value="1"/>
</dbReference>
<dbReference type="PANTHER" id="PTHR33175:SF2">
    <property type="entry name" value="INTEGRATION HOST FACTOR SUBUNIT ALPHA"/>
    <property type="match status" value="1"/>
</dbReference>
<dbReference type="GO" id="GO:0003677">
    <property type="term" value="F:DNA binding"/>
    <property type="evidence" value="ECO:0007669"/>
    <property type="project" value="UniProtKB-UniRule"/>
</dbReference>
<gene>
    <name evidence="8" type="primary">ihfA</name>
    <name evidence="8" type="synonym">himA</name>
    <name evidence="11" type="ORF">FM996_11650</name>
</gene>
<keyword evidence="3 8" id="KW-0810">Translation regulation</keyword>
<evidence type="ECO:0000256" key="4">
    <source>
        <dbReference type="ARBA" id="ARBA00023015"/>
    </source>
</evidence>
<keyword evidence="5 8" id="KW-0238">DNA-binding</keyword>
<dbReference type="GO" id="GO:0005829">
    <property type="term" value="C:cytosol"/>
    <property type="evidence" value="ECO:0007669"/>
    <property type="project" value="TreeGrafter"/>
</dbReference>
<dbReference type="InterPro" id="IPR005684">
    <property type="entry name" value="IHF_alpha"/>
</dbReference>
<protein>
    <recommendedName>
        <fullName evidence="2 8">Integration host factor subunit alpha</fullName>
        <shortName evidence="8">IHF-alpha</shortName>
    </recommendedName>
</protein>
<dbReference type="GO" id="GO:0006417">
    <property type="term" value="P:regulation of translation"/>
    <property type="evidence" value="ECO:0007669"/>
    <property type="project" value="UniProtKB-UniRule"/>
</dbReference>
<proteinExistence type="inferred from homology"/>
<dbReference type="GO" id="GO:0030527">
    <property type="term" value="F:structural constituent of chromatin"/>
    <property type="evidence" value="ECO:0007669"/>
    <property type="project" value="InterPro"/>
</dbReference>
<comment type="caution">
    <text evidence="11">The sequence shown here is derived from an EMBL/GenBank/DDBJ whole genome shotgun (WGS) entry which is preliminary data.</text>
</comment>
<reference evidence="11 12" key="1">
    <citation type="submission" date="2019-07" db="EMBL/GenBank/DDBJ databases">
        <title>Ln-dependent methylotrophs.</title>
        <authorList>
            <person name="Tani A."/>
        </authorList>
    </citation>
    <scope>NUCLEOTIDE SEQUENCE [LARGE SCALE GENOMIC DNA]</scope>
    <source>
        <strain evidence="11 12">SM89A</strain>
    </source>
</reference>
<keyword evidence="4 8" id="KW-0805">Transcription regulation</keyword>
<evidence type="ECO:0000256" key="9">
    <source>
        <dbReference type="RuleBase" id="RU003939"/>
    </source>
</evidence>
<evidence type="ECO:0000313" key="11">
    <source>
        <dbReference type="EMBL" id="TRL33126.1"/>
    </source>
</evidence>
<dbReference type="GO" id="GO:0009893">
    <property type="term" value="P:positive regulation of metabolic process"/>
    <property type="evidence" value="ECO:0007669"/>
    <property type="project" value="UniProtKB-ARBA"/>
</dbReference>
<keyword evidence="6 8" id="KW-0804">Transcription</keyword>